<dbReference type="Proteomes" id="UP001284033">
    <property type="component" value="Unassembled WGS sequence"/>
</dbReference>
<evidence type="ECO:0000313" key="2">
    <source>
        <dbReference type="EMBL" id="MDY3512187.1"/>
    </source>
</evidence>
<keyword evidence="1" id="KW-0812">Transmembrane</keyword>
<accession>A0AAP6LM85</accession>
<sequence length="114" mass="12860">MKKILLILVLFISAVSCGKYKEVKPLTNQSIIDLTKAGMSDNLICQFISSNATQFKVAEMKDITYLKQNNVSERVITEMIKTQEREDYKSSVISIIVVILTVFIVIIGLTILEM</sequence>
<evidence type="ECO:0008006" key="4">
    <source>
        <dbReference type="Google" id="ProtNLM"/>
    </source>
</evidence>
<comment type="caution">
    <text evidence="2">The sequence shown here is derived from an EMBL/GenBank/DDBJ whole genome shotgun (WGS) entry which is preliminary data.</text>
</comment>
<keyword evidence="1" id="KW-0472">Membrane</keyword>
<name>A0AAP6LM85_RIEAN</name>
<gene>
    <name evidence="2" type="ORF">PG303_03020</name>
</gene>
<keyword evidence="1" id="KW-1133">Transmembrane helix</keyword>
<evidence type="ECO:0000313" key="3">
    <source>
        <dbReference type="Proteomes" id="UP001284033"/>
    </source>
</evidence>
<dbReference type="AlphaFoldDB" id="A0AAP6LM85"/>
<organism evidence="2 3">
    <name type="scientific">Riemerella anatipestifer</name>
    <name type="common">Moraxella anatipestifer</name>
    <dbReference type="NCBI Taxonomy" id="34085"/>
    <lineage>
        <taxon>Bacteria</taxon>
        <taxon>Pseudomonadati</taxon>
        <taxon>Bacteroidota</taxon>
        <taxon>Flavobacteriia</taxon>
        <taxon>Flavobacteriales</taxon>
        <taxon>Weeksellaceae</taxon>
        <taxon>Riemerella</taxon>
    </lineage>
</organism>
<protein>
    <recommendedName>
        <fullName evidence="4">Lipoprotein</fullName>
    </recommendedName>
</protein>
<dbReference type="PROSITE" id="PS51257">
    <property type="entry name" value="PROKAR_LIPOPROTEIN"/>
    <property type="match status" value="1"/>
</dbReference>
<dbReference type="RefSeq" id="WP_262987557.1">
    <property type="nucleotide sequence ID" value="NZ_CP168322.1"/>
</dbReference>
<dbReference type="EMBL" id="JAQZHK010000002">
    <property type="protein sequence ID" value="MDY3512187.1"/>
    <property type="molecule type" value="Genomic_DNA"/>
</dbReference>
<reference evidence="2" key="1">
    <citation type="submission" date="2023-01" db="EMBL/GenBank/DDBJ databases">
        <title>Genome-based studies on antimicrobial resistance profiles of Riemerella anatipestifer in China, 1994 to 2021.</title>
        <authorList>
            <person name="Yang Z."/>
            <person name="Zhu D."/>
        </authorList>
    </citation>
    <scope>NUCLEOTIDE SEQUENCE</scope>
    <source>
        <strain evidence="2">RCAD1218</strain>
    </source>
</reference>
<proteinExistence type="predicted"/>
<evidence type="ECO:0000256" key="1">
    <source>
        <dbReference type="SAM" id="Phobius"/>
    </source>
</evidence>
<feature type="transmembrane region" description="Helical" evidence="1">
    <location>
        <begin position="92"/>
        <end position="112"/>
    </location>
</feature>